<dbReference type="GO" id="GO:0050043">
    <property type="term" value="F:lactate racemase activity"/>
    <property type="evidence" value="ECO:0007669"/>
    <property type="project" value="InterPro"/>
</dbReference>
<organism evidence="3 4">
    <name type="scientific">Murimonas intestini</name>
    <dbReference type="NCBI Taxonomy" id="1337051"/>
    <lineage>
        <taxon>Bacteria</taxon>
        <taxon>Bacillati</taxon>
        <taxon>Bacillota</taxon>
        <taxon>Clostridia</taxon>
        <taxon>Lachnospirales</taxon>
        <taxon>Lachnospiraceae</taxon>
        <taxon>Murimonas</taxon>
    </lineage>
</organism>
<dbReference type="InterPro" id="IPR047926">
    <property type="entry name" value="Ni_dep_LarA"/>
</dbReference>
<keyword evidence="4" id="KW-1185">Reference proteome</keyword>
<evidence type="ECO:0000313" key="4">
    <source>
        <dbReference type="Proteomes" id="UP000245412"/>
    </source>
</evidence>
<sequence>MKVELGYGDGFKSLWIPEDMQADIMRAGSCPKMEGKEGRKPVEEALLCPIGTGRLRDLAKGRHNIVIITSDITRPMPTWAVMPDILAELKQAGVKPSEITLVFALGSHRGHTKEEKVHLAGEAVSREIRCIDMDPNDFVHMGQTAHGTPVDVTRAVAEADFCICLGNIEYHWFAGYSGGAKAVMPGVSTREAIQINHSLLTDEEAVVGNADSPVRRDLEEAALYCPIDFILNVILDEHKNIIHAVAGHYILAHREGCRLLDEIYGREIDEEADIVVVSQGGRPKDLNLYQMQKALDNARHAVKKGGIIILTGEAGEGLGEPVFEEWMVNAGSPGEILERIRREFRLGGHKAAGFALTMEKAEIFLVSSLEDEFVRSIFMKPYHELQDAFDAAVISKGRGARVLVMPYGGSTLPILRKERRG</sequence>
<comment type="caution">
    <text evidence="3">The sequence shown here is derived from an EMBL/GenBank/DDBJ whole genome shotgun (WGS) entry which is preliminary data.</text>
</comment>
<dbReference type="Gene3D" id="3.40.50.11440">
    <property type="match status" value="1"/>
</dbReference>
<evidence type="ECO:0000313" key="3">
    <source>
        <dbReference type="EMBL" id="PWJ75623.1"/>
    </source>
</evidence>
<dbReference type="PANTHER" id="PTHR33171:SF17">
    <property type="entry name" value="LARA-LIKE N-TERMINAL DOMAIN-CONTAINING PROTEIN"/>
    <property type="match status" value="1"/>
</dbReference>
<dbReference type="InterPro" id="IPR043166">
    <property type="entry name" value="LarA-like_C"/>
</dbReference>
<dbReference type="Gene3D" id="3.90.226.30">
    <property type="match status" value="1"/>
</dbReference>
<dbReference type="RefSeq" id="WP_109626554.1">
    <property type="nucleotide sequence ID" value="NZ_JANKBI010000004.1"/>
</dbReference>
<dbReference type="Pfam" id="PF09861">
    <property type="entry name" value="Lar_N"/>
    <property type="match status" value="1"/>
</dbReference>
<dbReference type="NCBIfam" id="NF033504">
    <property type="entry name" value="Ni_dep_LarA"/>
    <property type="match status" value="1"/>
</dbReference>
<feature type="domain" description="LarA-like N-terminal" evidence="1">
    <location>
        <begin position="7"/>
        <end position="205"/>
    </location>
</feature>
<dbReference type="InterPro" id="IPR048520">
    <property type="entry name" value="LarA_C"/>
</dbReference>
<evidence type="ECO:0000259" key="2">
    <source>
        <dbReference type="Pfam" id="PF21113"/>
    </source>
</evidence>
<name>A0AB73T4A3_9FIRM</name>
<accession>A0AB73T4A3</accession>
<evidence type="ECO:0000259" key="1">
    <source>
        <dbReference type="Pfam" id="PF09861"/>
    </source>
</evidence>
<dbReference type="InterPro" id="IPR048068">
    <property type="entry name" value="LarA-like"/>
</dbReference>
<gene>
    <name evidence="3" type="ORF">C7383_106193</name>
</gene>
<dbReference type="PANTHER" id="PTHR33171">
    <property type="entry name" value="LAR_N DOMAIN-CONTAINING PROTEIN"/>
    <property type="match status" value="1"/>
</dbReference>
<reference evidence="3 4" key="1">
    <citation type="submission" date="2018-05" db="EMBL/GenBank/DDBJ databases">
        <authorList>
            <person name="Goeker M."/>
            <person name="Huntemann M."/>
            <person name="Clum A."/>
            <person name="Pillay M."/>
            <person name="Palaniappan K."/>
            <person name="Varghese N."/>
            <person name="Mikhailova N."/>
            <person name="Stamatis D."/>
            <person name="Reddy T."/>
            <person name="Daum C."/>
            <person name="Shapiro N."/>
            <person name="Ivanova N."/>
            <person name="Kyrpides N."/>
            <person name="Woyke T."/>
        </authorList>
    </citation>
    <scope>NUCLEOTIDE SEQUENCE [LARGE SCALE GENOMIC DNA]</scope>
    <source>
        <strain evidence="3 4">DSM 26524</strain>
    </source>
</reference>
<dbReference type="InterPro" id="IPR018657">
    <property type="entry name" value="LarA-like_N"/>
</dbReference>
<protein>
    <submittedName>
        <fullName evidence="3">Nickel-dependent lactate racemase</fullName>
    </submittedName>
</protein>
<dbReference type="AlphaFoldDB" id="A0AB73T4A3"/>
<dbReference type="Proteomes" id="UP000245412">
    <property type="component" value="Unassembled WGS sequence"/>
</dbReference>
<dbReference type="EMBL" id="QGGY01000006">
    <property type="protein sequence ID" value="PWJ75623.1"/>
    <property type="molecule type" value="Genomic_DNA"/>
</dbReference>
<dbReference type="Pfam" id="PF21113">
    <property type="entry name" value="LarA_C"/>
    <property type="match status" value="1"/>
</dbReference>
<feature type="domain" description="Lactate racemase C-terminal" evidence="2">
    <location>
        <begin position="270"/>
        <end position="410"/>
    </location>
</feature>
<proteinExistence type="predicted"/>